<accession>A0A128ESS4</accession>
<evidence type="ECO:0000256" key="3">
    <source>
        <dbReference type="ARBA" id="ARBA00022692"/>
    </source>
</evidence>
<feature type="transmembrane region" description="Helical" evidence="6">
    <location>
        <begin position="116"/>
        <end position="139"/>
    </location>
</feature>
<evidence type="ECO:0000256" key="1">
    <source>
        <dbReference type="ARBA" id="ARBA00004651"/>
    </source>
</evidence>
<dbReference type="Proteomes" id="UP000073601">
    <property type="component" value="Unassembled WGS sequence"/>
</dbReference>
<dbReference type="OrthoDB" id="9762978at2"/>
<feature type="transmembrane region" description="Helical" evidence="6">
    <location>
        <begin position="76"/>
        <end position="95"/>
    </location>
</feature>
<evidence type="ECO:0000256" key="5">
    <source>
        <dbReference type="ARBA" id="ARBA00023136"/>
    </source>
</evidence>
<dbReference type="EMBL" id="FIZY01000001">
    <property type="protein sequence ID" value="CZF77622.1"/>
    <property type="molecule type" value="Genomic_DNA"/>
</dbReference>
<evidence type="ECO:0000313" key="9">
    <source>
        <dbReference type="Proteomes" id="UP000073601"/>
    </source>
</evidence>
<dbReference type="InterPro" id="IPR018461">
    <property type="entry name" value="Na/H_Antiport_NhaC-like_C"/>
</dbReference>
<protein>
    <submittedName>
        <fullName evidence="8">Malate-2H(+)/Na(+)-lactate antiporter</fullName>
    </submittedName>
</protein>
<name>A0A128ESS4_9GAMM</name>
<feature type="transmembrane region" description="Helical" evidence="6">
    <location>
        <begin position="470"/>
        <end position="491"/>
    </location>
</feature>
<feature type="transmembrane region" description="Helical" evidence="6">
    <location>
        <begin position="389"/>
        <end position="416"/>
    </location>
</feature>
<dbReference type="PANTHER" id="PTHR43478:SF1">
    <property type="entry name" value="NA+_H+ ANTIPORTER NHAC-LIKE C-TERMINAL DOMAIN-CONTAINING PROTEIN"/>
    <property type="match status" value="1"/>
</dbReference>
<sequence length="526" mass="55374">MNLVDFSSSSLSLLPAVLALGLAVVTRRVLLSLGLGIFSGALFLNDFSAIGTASYLGNLIKGLFVSDGSINSWNMSIVAFLLLLGAITALLTLSGGTRAFAEWAQSRVKSKRGAKLLAAFLGVFIFVDDYFNSLAVGAISRPVTDRFHVSRAKLAYILDSTAAPMCVIMPASSWGAYIITVIGGILVSHGVTEYSPLSAFAHMIPMNFYAVFALLMVFAVAWFQMDVGPMRRFEYQASTGSRLGDEESGHEPIDDEFGIEESEKGRVSDLVVPIIVLIVATMSWMVYSGAQSLESDGKAFSVLGAFENTDVGMSLLYGGAMGLLSALITVAKQGLAASDIVRTTWIGAKSMFGAILILFFAWSIGGVIGDMATGKFLSTLIQGNLPTQLLPVLLFLLSAAMAFSTGTSWGTFGIMLPIAGDLAGATDIALMLPMLSAVLAGAVFGDHCSPISDTTILSSTGARCGHIDHVATQLPYALAGALIAAVSYLVLGFTDSLSISLLAGMCVFVLVCTVFGWMSRRPGKLA</sequence>
<evidence type="ECO:0000313" key="8">
    <source>
        <dbReference type="EMBL" id="CZF77622.1"/>
    </source>
</evidence>
<proteinExistence type="predicted"/>
<keyword evidence="9" id="KW-1185">Reference proteome</keyword>
<feature type="transmembrane region" description="Helical" evidence="6">
    <location>
        <begin position="6"/>
        <end position="26"/>
    </location>
</feature>
<organism evidence="8 9">
    <name type="scientific">Grimontia marina</name>
    <dbReference type="NCBI Taxonomy" id="646534"/>
    <lineage>
        <taxon>Bacteria</taxon>
        <taxon>Pseudomonadati</taxon>
        <taxon>Pseudomonadota</taxon>
        <taxon>Gammaproteobacteria</taxon>
        <taxon>Vibrionales</taxon>
        <taxon>Vibrionaceae</taxon>
        <taxon>Grimontia</taxon>
    </lineage>
</organism>
<keyword evidence="3 6" id="KW-0812">Transmembrane</keyword>
<dbReference type="PANTHER" id="PTHR43478">
    <property type="entry name" value="NA+/H+ ANTIPORTER-RELATED"/>
    <property type="match status" value="1"/>
</dbReference>
<reference evidence="9" key="1">
    <citation type="submission" date="2016-02" db="EMBL/GenBank/DDBJ databases">
        <authorList>
            <person name="Rodrigo-Torres Lidia"/>
            <person name="Arahal R.David."/>
        </authorList>
    </citation>
    <scope>NUCLEOTIDE SEQUENCE [LARGE SCALE GENOMIC DNA]</scope>
    <source>
        <strain evidence="9">CECT 8713</strain>
    </source>
</reference>
<dbReference type="AlphaFoldDB" id="A0A128ESS4"/>
<feature type="transmembrane region" description="Helical" evidence="6">
    <location>
        <begin position="351"/>
        <end position="368"/>
    </location>
</feature>
<feature type="transmembrane region" description="Helical" evidence="6">
    <location>
        <begin position="270"/>
        <end position="290"/>
    </location>
</feature>
<keyword evidence="4 6" id="KW-1133">Transmembrane helix</keyword>
<keyword evidence="5 6" id="KW-0472">Membrane</keyword>
<feature type="domain" description="Na+/H+ antiporter NhaC-like C-terminal" evidence="7">
    <location>
        <begin position="165"/>
        <end position="493"/>
    </location>
</feature>
<feature type="transmembrane region" description="Helical" evidence="6">
    <location>
        <begin position="497"/>
        <end position="518"/>
    </location>
</feature>
<feature type="transmembrane region" description="Helical" evidence="6">
    <location>
        <begin position="206"/>
        <end position="225"/>
    </location>
</feature>
<comment type="subcellular location">
    <subcellularLocation>
        <location evidence="1">Cell membrane</location>
        <topology evidence="1">Multi-pass membrane protein</topology>
    </subcellularLocation>
</comment>
<evidence type="ECO:0000256" key="2">
    <source>
        <dbReference type="ARBA" id="ARBA00022475"/>
    </source>
</evidence>
<dbReference type="Pfam" id="PF03553">
    <property type="entry name" value="Na_H_antiporter"/>
    <property type="match status" value="1"/>
</dbReference>
<evidence type="ECO:0000259" key="7">
    <source>
        <dbReference type="Pfam" id="PF03553"/>
    </source>
</evidence>
<feature type="transmembrane region" description="Helical" evidence="6">
    <location>
        <begin position="428"/>
        <end position="449"/>
    </location>
</feature>
<dbReference type="RefSeq" id="WP_062704952.1">
    <property type="nucleotide sequence ID" value="NZ_CAWRCI010000001.1"/>
</dbReference>
<keyword evidence="2" id="KW-1003">Cell membrane</keyword>
<evidence type="ECO:0000256" key="6">
    <source>
        <dbReference type="SAM" id="Phobius"/>
    </source>
</evidence>
<evidence type="ECO:0000256" key="4">
    <source>
        <dbReference type="ARBA" id="ARBA00022989"/>
    </source>
</evidence>
<gene>
    <name evidence="8" type="primary">mleN_1</name>
    <name evidence="8" type="ORF">GMA8713_00252</name>
</gene>
<feature type="transmembrane region" description="Helical" evidence="6">
    <location>
        <begin position="311"/>
        <end position="331"/>
    </location>
</feature>
<dbReference type="GO" id="GO:0005886">
    <property type="term" value="C:plasma membrane"/>
    <property type="evidence" value="ECO:0007669"/>
    <property type="project" value="UniProtKB-SubCell"/>
</dbReference>
<feature type="transmembrane region" description="Helical" evidence="6">
    <location>
        <begin position="33"/>
        <end position="56"/>
    </location>
</feature>